<feature type="domain" description="Gfo/Idh/MocA-like oxidoreductase N-terminal" evidence="1">
    <location>
        <begin position="5"/>
        <end position="121"/>
    </location>
</feature>
<dbReference type="GO" id="GO:0000166">
    <property type="term" value="F:nucleotide binding"/>
    <property type="evidence" value="ECO:0007669"/>
    <property type="project" value="InterPro"/>
</dbReference>
<dbReference type="InterPro" id="IPR000683">
    <property type="entry name" value="Gfo/Idh/MocA-like_OxRdtase_N"/>
</dbReference>
<dbReference type="InterPro" id="IPR036291">
    <property type="entry name" value="NAD(P)-bd_dom_sf"/>
</dbReference>
<accession>A0AAD7ULD5</accession>
<reference evidence="2" key="1">
    <citation type="submission" date="2023-01" db="EMBL/GenBank/DDBJ databases">
        <title>Metagenome sequencing of chrysophaentin producing Chrysophaeum taylorii.</title>
        <authorList>
            <person name="Davison J."/>
            <person name="Bewley C."/>
        </authorList>
    </citation>
    <scope>NUCLEOTIDE SEQUENCE</scope>
    <source>
        <strain evidence="2">NIES-1699</strain>
    </source>
</reference>
<protein>
    <recommendedName>
        <fullName evidence="1">Gfo/Idh/MocA-like oxidoreductase N-terminal domain-containing protein</fullName>
    </recommendedName>
</protein>
<evidence type="ECO:0000259" key="1">
    <source>
        <dbReference type="Pfam" id="PF01408"/>
    </source>
</evidence>
<evidence type="ECO:0000313" key="2">
    <source>
        <dbReference type="EMBL" id="KAJ8609235.1"/>
    </source>
</evidence>
<dbReference type="PANTHER" id="PTHR46368">
    <property type="match status" value="1"/>
</dbReference>
<dbReference type="AlphaFoldDB" id="A0AAD7ULD5"/>
<dbReference type="Pfam" id="PF01408">
    <property type="entry name" value="GFO_IDH_MocA"/>
    <property type="match status" value="1"/>
</dbReference>
<proteinExistence type="predicted"/>
<name>A0AAD7ULD5_9STRA</name>
<dbReference type="Proteomes" id="UP001230188">
    <property type="component" value="Unassembled WGS sequence"/>
</dbReference>
<dbReference type="SUPFAM" id="SSF51735">
    <property type="entry name" value="NAD(P)-binding Rossmann-fold domains"/>
    <property type="match status" value="1"/>
</dbReference>
<organism evidence="2 3">
    <name type="scientific">Chrysophaeum taylorii</name>
    <dbReference type="NCBI Taxonomy" id="2483200"/>
    <lineage>
        <taxon>Eukaryota</taxon>
        <taxon>Sar</taxon>
        <taxon>Stramenopiles</taxon>
        <taxon>Ochrophyta</taxon>
        <taxon>Pelagophyceae</taxon>
        <taxon>Pelagomonadales</taxon>
        <taxon>Pelagomonadaceae</taxon>
        <taxon>Chrysophaeum</taxon>
    </lineage>
</organism>
<keyword evidence="3" id="KW-1185">Reference proteome</keyword>
<evidence type="ECO:0000313" key="3">
    <source>
        <dbReference type="Proteomes" id="UP001230188"/>
    </source>
</evidence>
<sequence>MEEVVRVGIMGSAAIAKKNAVALQRSSSCRLVAIASRNESKAKAWCEELGVTLRVVDYEGMVADPEVDAVYVPLPTMLHLEWVLKLAAAKKHVLVEKPVGVTTADVEKMIAACREHGVAIMDGTMFMHHARFALMSRLFDDVLHWKCTRVTSAFSFYGGDDFLAKGNVRTRADADPLGALGDLGWYCARITLAAFRYEAPVSVVARLRDESDDGVPFELDVDVEFSGDRRATFHASFKHDFRQWFEAFSRNDYGAARVVRCSDFVIPRREETTEFEIEELPSPPTVQHDTILLTSKTVVPVGPCSQERDMWDAFASLCRGDLERRAFFEKATLLTTQILSAAITSIQNGGASTPVV</sequence>
<dbReference type="Gene3D" id="3.30.360.10">
    <property type="entry name" value="Dihydrodipicolinate Reductase, domain 2"/>
    <property type="match status" value="1"/>
</dbReference>
<dbReference type="EMBL" id="JAQMWT010000145">
    <property type="protein sequence ID" value="KAJ8609235.1"/>
    <property type="molecule type" value="Genomic_DNA"/>
</dbReference>
<dbReference type="PANTHER" id="PTHR46368:SF4">
    <property type="entry name" value="OS10G0403700 PROTEIN"/>
    <property type="match status" value="1"/>
</dbReference>
<dbReference type="SUPFAM" id="SSF55347">
    <property type="entry name" value="Glyceraldehyde-3-phosphate dehydrogenase-like, C-terminal domain"/>
    <property type="match status" value="1"/>
</dbReference>
<comment type="caution">
    <text evidence="2">The sequence shown here is derived from an EMBL/GenBank/DDBJ whole genome shotgun (WGS) entry which is preliminary data.</text>
</comment>
<gene>
    <name evidence="2" type="ORF">CTAYLR_008061</name>
</gene>
<dbReference type="Gene3D" id="3.40.50.720">
    <property type="entry name" value="NAD(P)-binding Rossmann-like Domain"/>
    <property type="match status" value="1"/>
</dbReference>